<dbReference type="RefSeq" id="WP_152783332.1">
    <property type="nucleotide sequence ID" value="NZ_BAABEQ010000048.1"/>
</dbReference>
<evidence type="ECO:0000313" key="8">
    <source>
        <dbReference type="Proteomes" id="UP000326979"/>
    </source>
</evidence>
<proteinExistence type="predicted"/>
<feature type="region of interest" description="Disordered" evidence="6">
    <location>
        <begin position="35"/>
        <end position="54"/>
    </location>
</feature>
<evidence type="ECO:0000256" key="4">
    <source>
        <dbReference type="ARBA" id="ARBA00023139"/>
    </source>
</evidence>
<evidence type="ECO:0000256" key="6">
    <source>
        <dbReference type="SAM" id="MobiDB-lite"/>
    </source>
</evidence>
<evidence type="ECO:0000256" key="3">
    <source>
        <dbReference type="ARBA" id="ARBA00023136"/>
    </source>
</evidence>
<dbReference type="Gene3D" id="3.40.190.10">
    <property type="entry name" value="Periplasmic binding protein-like II"/>
    <property type="match status" value="1"/>
</dbReference>
<protein>
    <submittedName>
        <fullName evidence="7">Sugar ABC transporter substrate-binding protein</fullName>
    </submittedName>
</protein>
<evidence type="ECO:0000256" key="2">
    <source>
        <dbReference type="ARBA" id="ARBA00022729"/>
    </source>
</evidence>
<keyword evidence="1" id="KW-1003">Cell membrane</keyword>
<keyword evidence="8" id="KW-1185">Reference proteome</keyword>
<evidence type="ECO:0000313" key="7">
    <source>
        <dbReference type="EMBL" id="MPY40635.1"/>
    </source>
</evidence>
<dbReference type="SUPFAM" id="SSF53850">
    <property type="entry name" value="Periplasmic binding protein-like II"/>
    <property type="match status" value="1"/>
</dbReference>
<dbReference type="InterPro" id="IPR006059">
    <property type="entry name" value="SBP"/>
</dbReference>
<keyword evidence="2" id="KW-0732">Signal</keyword>
<dbReference type="PANTHER" id="PTHR43649">
    <property type="entry name" value="ARABINOSE-BINDING PROTEIN-RELATED"/>
    <property type="match status" value="1"/>
</dbReference>
<dbReference type="CDD" id="cd13585">
    <property type="entry name" value="PBP2_TMBP_like"/>
    <property type="match status" value="1"/>
</dbReference>
<comment type="caution">
    <text evidence="7">The sequence shown here is derived from an EMBL/GenBank/DDBJ whole genome shotgun (WGS) entry which is preliminary data.</text>
</comment>
<evidence type="ECO:0000256" key="1">
    <source>
        <dbReference type="ARBA" id="ARBA00022475"/>
    </source>
</evidence>
<dbReference type="EMBL" id="VJZE01000062">
    <property type="protein sequence ID" value="MPY40635.1"/>
    <property type="molecule type" value="Genomic_DNA"/>
</dbReference>
<sequence>MRAPHGDPGTRRLRRALVSGLLGTALLLAGCRGGDGDDGSGEGKKPGDDTTCDGRIQGTERITVWSHTGRSGEVRTLRSQVKEFNKAQKQVKVELVALPSNPSYNDLVLSAAASGDLPDLLDFDGPRLYSYAWSGKLKPIDSCVPEKVLDDLLPSIRQQGMYAGRLWGVGTFDSGLGLYVRPSVLERAGVRIPKGPGDAWTAAELTDILHKLREEGYETPLDLWLHYASDGGEWNTYAFAPAVWSAGGDLIDPDFRTADGFVNGPQSVKALTTVQNWAKEGLVDPGKDDRAFVEGRSPISWMGHWRYGEYTKAHPGDVAIVPLPDFGRGTVTGMGSWQWGITSGAADGDAVWRFLAFLLRPAQVLRMSEANGAVPATYSAVKRSPTYGEDGTERLFIEQLRDGVARPRPQTPAYPAITAAFSRAFARIVIDGDPVKKTLDQAAKDIDKDLAAHNGYPESRF</sequence>
<dbReference type="OrthoDB" id="9762335at2"/>
<dbReference type="PROSITE" id="PS51257">
    <property type="entry name" value="PROKAR_LIPOPROTEIN"/>
    <property type="match status" value="1"/>
</dbReference>
<dbReference type="InterPro" id="IPR050490">
    <property type="entry name" value="Bact_solute-bd_prot1"/>
</dbReference>
<organism evidence="7 8">
    <name type="scientific">Streptomyces phyllanthi</name>
    <dbReference type="NCBI Taxonomy" id="1803180"/>
    <lineage>
        <taxon>Bacteria</taxon>
        <taxon>Bacillati</taxon>
        <taxon>Actinomycetota</taxon>
        <taxon>Actinomycetes</taxon>
        <taxon>Kitasatosporales</taxon>
        <taxon>Streptomycetaceae</taxon>
        <taxon>Streptomyces</taxon>
    </lineage>
</organism>
<dbReference type="Proteomes" id="UP000326979">
    <property type="component" value="Unassembled WGS sequence"/>
</dbReference>
<dbReference type="AlphaFoldDB" id="A0A5N8W3A8"/>
<keyword evidence="3" id="KW-0472">Membrane</keyword>
<name>A0A5N8W3A8_9ACTN</name>
<keyword evidence="5" id="KW-0449">Lipoprotein</keyword>
<accession>A0A5N8W3A8</accession>
<keyword evidence="4" id="KW-0564">Palmitate</keyword>
<reference evidence="7 8" key="1">
    <citation type="submission" date="2019-07" db="EMBL/GenBank/DDBJ databases">
        <title>New species of Amycolatopsis and Streptomyces.</title>
        <authorList>
            <person name="Duangmal K."/>
            <person name="Teo W.F.A."/>
            <person name="Lipun K."/>
        </authorList>
    </citation>
    <scope>NUCLEOTIDE SEQUENCE [LARGE SCALE GENOMIC DNA]</scope>
    <source>
        <strain evidence="7 8">TISTR 2346</strain>
    </source>
</reference>
<dbReference type="Pfam" id="PF13416">
    <property type="entry name" value="SBP_bac_8"/>
    <property type="match status" value="1"/>
</dbReference>
<evidence type="ECO:0000256" key="5">
    <source>
        <dbReference type="ARBA" id="ARBA00023288"/>
    </source>
</evidence>
<gene>
    <name evidence="7" type="ORF">FNH04_12165</name>
</gene>
<dbReference type="PANTHER" id="PTHR43649:SF33">
    <property type="entry name" value="POLYGALACTURONAN_RHAMNOGALACTURONAN-BINDING PROTEIN YTCQ"/>
    <property type="match status" value="1"/>
</dbReference>